<gene>
    <name evidence="2" type="ORF">CUR178_00125</name>
</gene>
<feature type="compositionally biased region" description="Polar residues" evidence="1">
    <location>
        <begin position="527"/>
        <end position="544"/>
    </location>
</feature>
<dbReference type="RefSeq" id="XP_067688021.1">
    <property type="nucleotide sequence ID" value="XM_067831918.1"/>
</dbReference>
<evidence type="ECO:0000256" key="1">
    <source>
        <dbReference type="SAM" id="MobiDB-lite"/>
    </source>
</evidence>
<sequence length="594" mass="63052">MNATTEHSTPRPPEVVTPAYVPNQTRDDDCEDGTRGGPVQQKSWPVGTPELHLALESLTSLPAPNRVCGNQSDVLPANRLRDREGSAFTPWGAEHDDATAKLSPVDLVEGGQPPFPIWNIVRDLDSCAGGGESVAVPFEAPRSGQERSICGVARSKTTLVALKCDTSLVGTLVSDFSGTWQPQGLLGGALEKIDSREANVGARSMPAMVLNGEVPDDLPHAPSPYSELHSHPSTPLVNAIQLHRHCMTMTPFMSVSSIFSASARSMSLARTSVQQLMGNTQHSGASAAYAASQEVPPIGSVGDSEPCSSCALPLQAGSALALGAFGKTELGKENLACISVQESDSSISVLPLDLSVISAANSTATAPQASPHNPCAPTLPCTPVANGVSSILVKRCILEEQQARSALAKGEATCFKSILGLEVSAYLILTRQQHKAARQHSEHTLVAEQRNHLQNAASRFHGMMRARMGAKEAEHQEALKAYQSIEPVLVLSVGERAPQIRSAEDEADMSDATRSFPCGALHFSSSTPSIDGTQSVCATPWQSSHDARSTAPLGAPKFVDRLVSSEIQRQLRLGRHPSQKADAWTSEAPFTELR</sequence>
<dbReference type="GeneID" id="94167428"/>
<feature type="region of interest" description="Disordered" evidence="1">
    <location>
        <begin position="1"/>
        <end position="46"/>
    </location>
</feature>
<feature type="region of interest" description="Disordered" evidence="1">
    <location>
        <begin position="527"/>
        <end position="552"/>
    </location>
</feature>
<reference evidence="2 3" key="1">
    <citation type="submission" date="2021-02" db="EMBL/GenBank/DDBJ databases">
        <title>Leishmania (Mundinia) enrietti genome sequencing and assembly.</title>
        <authorList>
            <person name="Almutairi H."/>
            <person name="Gatherer D."/>
        </authorList>
    </citation>
    <scope>NUCLEOTIDE SEQUENCE [LARGE SCALE GENOMIC DNA]</scope>
    <source>
        <strain evidence="2">CUR178</strain>
    </source>
</reference>
<name>A0A836GDR2_LEIEN</name>
<organism evidence="2 3">
    <name type="scientific">Leishmania enriettii</name>
    <dbReference type="NCBI Taxonomy" id="5663"/>
    <lineage>
        <taxon>Eukaryota</taxon>
        <taxon>Discoba</taxon>
        <taxon>Euglenozoa</taxon>
        <taxon>Kinetoplastea</taxon>
        <taxon>Metakinetoplastina</taxon>
        <taxon>Trypanosomatida</taxon>
        <taxon>Trypanosomatidae</taxon>
        <taxon>Leishmaniinae</taxon>
        <taxon>Leishmania</taxon>
    </lineage>
</organism>
<proteinExistence type="predicted"/>
<evidence type="ECO:0000313" key="2">
    <source>
        <dbReference type="EMBL" id="KAG5465422.1"/>
    </source>
</evidence>
<evidence type="ECO:0000313" key="3">
    <source>
        <dbReference type="Proteomes" id="UP000674179"/>
    </source>
</evidence>
<dbReference type="OrthoDB" id="264983at2759"/>
<accession>A0A836GDR2</accession>
<comment type="caution">
    <text evidence="2">The sequence shown here is derived from an EMBL/GenBank/DDBJ whole genome shotgun (WGS) entry which is preliminary data.</text>
</comment>
<dbReference type="Proteomes" id="UP000674179">
    <property type="component" value="Chromosome 36"/>
</dbReference>
<protein>
    <submittedName>
        <fullName evidence="2">Uncharacterized protein</fullName>
    </submittedName>
</protein>
<feature type="region of interest" description="Disordered" evidence="1">
    <location>
        <begin position="570"/>
        <end position="594"/>
    </location>
</feature>
<keyword evidence="3" id="KW-1185">Reference proteome</keyword>
<dbReference type="EMBL" id="JAFHKP010000036">
    <property type="protein sequence ID" value="KAG5465422.1"/>
    <property type="molecule type" value="Genomic_DNA"/>
</dbReference>
<dbReference type="KEGG" id="lenr:94167428"/>
<dbReference type="AlphaFoldDB" id="A0A836GDR2"/>